<feature type="domain" description="Glycosyltransferase subfamily 4-like N-terminal" evidence="1">
    <location>
        <begin position="28"/>
        <end position="132"/>
    </location>
</feature>
<dbReference type="RefSeq" id="WP_158090509.1">
    <property type="nucleotide sequence ID" value="NZ_MDSU01000018.1"/>
</dbReference>
<dbReference type="OrthoDB" id="9804196at2"/>
<dbReference type="Gene3D" id="3.40.50.2000">
    <property type="entry name" value="Glycogen Phosphorylase B"/>
    <property type="match status" value="2"/>
</dbReference>
<protein>
    <submittedName>
        <fullName evidence="2">Glycosyl transferase, group 1 family protein</fullName>
    </submittedName>
</protein>
<organism evidence="2 3">
    <name type="scientific">Desulfurella amilsii</name>
    <dbReference type="NCBI Taxonomy" id="1562698"/>
    <lineage>
        <taxon>Bacteria</taxon>
        <taxon>Pseudomonadati</taxon>
        <taxon>Campylobacterota</taxon>
        <taxon>Desulfurellia</taxon>
        <taxon>Desulfurellales</taxon>
        <taxon>Desulfurellaceae</taxon>
        <taxon>Desulfurella</taxon>
    </lineage>
</organism>
<dbReference type="GO" id="GO:0016757">
    <property type="term" value="F:glycosyltransferase activity"/>
    <property type="evidence" value="ECO:0007669"/>
    <property type="project" value="UniProtKB-ARBA"/>
</dbReference>
<name>A0A1X4XUH6_9BACT</name>
<keyword evidence="2" id="KW-0808">Transferase</keyword>
<dbReference type="InterPro" id="IPR028098">
    <property type="entry name" value="Glyco_trans_4-like_N"/>
</dbReference>
<dbReference type="Pfam" id="PF13439">
    <property type="entry name" value="Glyco_transf_4"/>
    <property type="match status" value="1"/>
</dbReference>
<dbReference type="Proteomes" id="UP000194141">
    <property type="component" value="Unassembled WGS sequence"/>
</dbReference>
<sequence length="197" mass="23193">MAGVGEKLNEFYDAGIDILNVCNSTKDLKAYKLSTLKKLKEAFNQLKPDIVHTMNFSADYFSKLALINSKTPIVTHIHDTKIEEHLHRRALNRFLSFRTSLYISVSKAVYNMVEKIQNMFKKKHIVLYNATNLYNFQWIKRVYPKNHFNIVSTARLMSQKNLDSLVRAFAKIHKEFKNTTFAIARRWQRKIQFRKSC</sequence>
<evidence type="ECO:0000313" key="2">
    <source>
        <dbReference type="EMBL" id="OSS41195.1"/>
    </source>
</evidence>
<dbReference type="STRING" id="1562698.DESAMIL20_748"/>
<dbReference type="SUPFAM" id="SSF53756">
    <property type="entry name" value="UDP-Glycosyltransferase/glycogen phosphorylase"/>
    <property type="match status" value="1"/>
</dbReference>
<reference evidence="2 3" key="1">
    <citation type="journal article" date="2017" name="Front. Microbiol.">
        <title>Genome Sequence of Desulfurella amilsii Strain TR1 and Comparative Genomics of Desulfurellaceae Family.</title>
        <authorList>
            <person name="Florentino A.P."/>
            <person name="Stams A.J."/>
            <person name="Sanchez-Andrea I."/>
        </authorList>
    </citation>
    <scope>NUCLEOTIDE SEQUENCE [LARGE SCALE GENOMIC DNA]</scope>
    <source>
        <strain evidence="2 3">TR1</strain>
    </source>
</reference>
<dbReference type="EMBL" id="MDSU01000018">
    <property type="protein sequence ID" value="OSS41195.1"/>
    <property type="molecule type" value="Genomic_DNA"/>
</dbReference>
<accession>A0A1X4XUH6</accession>
<evidence type="ECO:0000259" key="1">
    <source>
        <dbReference type="Pfam" id="PF13439"/>
    </source>
</evidence>
<keyword evidence="3" id="KW-1185">Reference proteome</keyword>
<dbReference type="AlphaFoldDB" id="A0A1X4XUH6"/>
<evidence type="ECO:0000313" key="3">
    <source>
        <dbReference type="Proteomes" id="UP000194141"/>
    </source>
</evidence>
<comment type="caution">
    <text evidence="2">The sequence shown here is derived from an EMBL/GenBank/DDBJ whole genome shotgun (WGS) entry which is preliminary data.</text>
</comment>
<proteinExistence type="predicted"/>
<gene>
    <name evidence="2" type="ORF">DESAMIL20_748</name>
</gene>